<proteinExistence type="predicted"/>
<keyword evidence="1" id="KW-0812">Transmembrane</keyword>
<feature type="transmembrane region" description="Helical" evidence="1">
    <location>
        <begin position="47"/>
        <end position="67"/>
    </location>
</feature>
<dbReference type="EMBL" id="CP040798">
    <property type="protein sequence ID" value="QLB50849.1"/>
    <property type="molecule type" value="Genomic_DNA"/>
</dbReference>
<feature type="transmembrane region" description="Helical" evidence="1">
    <location>
        <begin position="22"/>
        <end position="41"/>
    </location>
</feature>
<name>A0A7H8V3E6_STRSA</name>
<dbReference type="RefSeq" id="WP_176799535.1">
    <property type="nucleotide sequence ID" value="NZ_CP040798.1"/>
</dbReference>
<keyword evidence="1" id="KW-0472">Membrane</keyword>
<evidence type="ECO:0000313" key="2">
    <source>
        <dbReference type="EMBL" id="QLB50849.1"/>
    </source>
</evidence>
<organism evidence="2 3">
    <name type="scientific">Streptococcus sanguinis</name>
    <dbReference type="NCBI Taxonomy" id="1305"/>
    <lineage>
        <taxon>Bacteria</taxon>
        <taxon>Bacillati</taxon>
        <taxon>Bacillota</taxon>
        <taxon>Bacilli</taxon>
        <taxon>Lactobacillales</taxon>
        <taxon>Streptococcaceae</taxon>
        <taxon>Streptococcus</taxon>
    </lineage>
</organism>
<reference evidence="2 3" key="1">
    <citation type="submission" date="2019-06" db="EMBL/GenBank/DDBJ databases">
        <title>The organization of the Streptococcus sanguinis genomes.</title>
        <authorList>
            <person name="Wang H.Y."/>
            <person name="Chen Y.Y.M."/>
            <person name="Wu C.H."/>
        </authorList>
    </citation>
    <scope>NUCLEOTIDE SEQUENCE [LARGE SCALE GENOMIC DNA]</scope>
    <source>
        <strain evidence="2 3">CGMH058</strain>
    </source>
</reference>
<accession>A0A7H8V3E6</accession>
<dbReference type="AlphaFoldDB" id="A0A7H8V3E6"/>
<evidence type="ECO:0000256" key="1">
    <source>
        <dbReference type="SAM" id="Phobius"/>
    </source>
</evidence>
<keyword evidence="1" id="KW-1133">Transmembrane helix</keyword>
<feature type="transmembrane region" description="Helical" evidence="1">
    <location>
        <begin position="79"/>
        <end position="101"/>
    </location>
</feature>
<dbReference type="Proteomes" id="UP000509535">
    <property type="component" value="Chromosome"/>
</dbReference>
<evidence type="ECO:0000313" key="3">
    <source>
        <dbReference type="Proteomes" id="UP000509535"/>
    </source>
</evidence>
<feature type="transmembrane region" description="Helical" evidence="1">
    <location>
        <begin position="160"/>
        <end position="179"/>
    </location>
</feature>
<protein>
    <submittedName>
        <fullName evidence="2">Uncharacterized protein</fullName>
    </submittedName>
</protein>
<feature type="transmembrane region" description="Helical" evidence="1">
    <location>
        <begin position="185"/>
        <end position="209"/>
    </location>
</feature>
<feature type="transmembrane region" description="Helical" evidence="1">
    <location>
        <begin position="113"/>
        <end position="135"/>
    </location>
</feature>
<gene>
    <name evidence="2" type="ORF">FDP16_10410</name>
</gene>
<sequence>MNDERYHGPLITNEVSIGYIKLFPWIALFISSLLFWGMTFIDKLGIYKILFIFCISSCGVAILISFFDKLILKFKSLIYLLISLIILVLLIDVDFICLLMLVGNEGIYSEVSIIYNFVILSIFVLSCSLYSWYYFPKNRGKVWTFNQVGSGDKKKEWRTTAALAFIGAILGPTLLTGYIEKAFGILFGVLITVTLPAVIVDAVYAAIYVRKNPDYDELN</sequence>